<name>A0A914UZH4_9BILA</name>
<dbReference type="Proteomes" id="UP000887566">
    <property type="component" value="Unplaced"/>
</dbReference>
<keyword evidence="2" id="KW-1185">Reference proteome</keyword>
<dbReference type="AlphaFoldDB" id="A0A914UZH4"/>
<protein>
    <submittedName>
        <fullName evidence="3">Endonuclease/exonuclease/phosphatase domain-containing protein</fullName>
    </submittedName>
</protein>
<dbReference type="InterPro" id="IPR036691">
    <property type="entry name" value="Endo/exonu/phosph_ase_sf"/>
</dbReference>
<dbReference type="WBParaSite" id="PSAMB.scaffold13713size2149.g35649.t1">
    <property type="protein sequence ID" value="PSAMB.scaffold13713size2149.g35649.t1"/>
    <property type="gene ID" value="PSAMB.scaffold13713size2149.g35649"/>
</dbReference>
<evidence type="ECO:0000259" key="1">
    <source>
        <dbReference type="Pfam" id="PF03372"/>
    </source>
</evidence>
<dbReference type="InterPro" id="IPR027124">
    <property type="entry name" value="Swc5/CFDP1/2"/>
</dbReference>
<dbReference type="InterPro" id="IPR005135">
    <property type="entry name" value="Endo/exonuclease/phosphatase"/>
</dbReference>
<sequence>MNPTLNQLRLITYNVRSIQRPERLTDFENAVNNDAVKFDVLGLSETWRRGRETTRFSSGYVLHSSGADPTTRPIGTGVGFYVSASVDRQIEGIRFISDRIIQLVLNVRGRRKLRITQVYAPHSGHDDDEYDAFLEQLTSALNGRPFTHDYVIGDFNAIVGPAQRGDRCCGKHGLGDRNDRGEQLVNFCEAAGLFIANGLFKKRPKRRWTWLSPDAQTANEIDYVLTRHRAPIADVSVLSRSIFSSDHRPLRANIRLPHARRFAPAKPRPLPPTFDRLHLQTAMAVFAHQLPDDAPLSAFIQAMYAAQQEAARRPEPVPRISDRTRHLLARRSRLQPQPGAPPATRLQYTIACKAARWSLC</sequence>
<dbReference type="Pfam" id="PF03372">
    <property type="entry name" value="Exo_endo_phos"/>
    <property type="match status" value="1"/>
</dbReference>
<organism evidence="2 3">
    <name type="scientific">Plectus sambesii</name>
    <dbReference type="NCBI Taxonomy" id="2011161"/>
    <lineage>
        <taxon>Eukaryota</taxon>
        <taxon>Metazoa</taxon>
        <taxon>Ecdysozoa</taxon>
        <taxon>Nematoda</taxon>
        <taxon>Chromadorea</taxon>
        <taxon>Plectida</taxon>
        <taxon>Plectina</taxon>
        <taxon>Plectoidea</taxon>
        <taxon>Plectidae</taxon>
        <taxon>Plectus</taxon>
    </lineage>
</organism>
<evidence type="ECO:0000313" key="2">
    <source>
        <dbReference type="Proteomes" id="UP000887566"/>
    </source>
</evidence>
<reference evidence="3" key="1">
    <citation type="submission" date="2022-11" db="UniProtKB">
        <authorList>
            <consortium name="WormBaseParasite"/>
        </authorList>
    </citation>
    <scope>IDENTIFICATION</scope>
</reference>
<proteinExistence type="predicted"/>
<dbReference type="Gene3D" id="3.60.10.10">
    <property type="entry name" value="Endonuclease/exonuclease/phosphatase"/>
    <property type="match status" value="1"/>
</dbReference>
<dbReference type="GO" id="GO:0003824">
    <property type="term" value="F:catalytic activity"/>
    <property type="evidence" value="ECO:0007669"/>
    <property type="project" value="InterPro"/>
</dbReference>
<dbReference type="PANTHER" id="PTHR23227:SF67">
    <property type="entry name" value="CRANIOFACIAL DEVELOPMENT PROTEIN 2-LIKE"/>
    <property type="match status" value="1"/>
</dbReference>
<evidence type="ECO:0000313" key="3">
    <source>
        <dbReference type="WBParaSite" id="PSAMB.scaffold13713size2149.g35649.t1"/>
    </source>
</evidence>
<dbReference type="CDD" id="cd09076">
    <property type="entry name" value="L1-EN"/>
    <property type="match status" value="1"/>
</dbReference>
<dbReference type="SUPFAM" id="SSF56219">
    <property type="entry name" value="DNase I-like"/>
    <property type="match status" value="1"/>
</dbReference>
<accession>A0A914UZH4</accession>
<feature type="domain" description="Endonuclease/exonuclease/phosphatase" evidence="1">
    <location>
        <begin position="11"/>
        <end position="247"/>
    </location>
</feature>
<dbReference type="PANTHER" id="PTHR23227">
    <property type="entry name" value="BUCENTAUR RELATED"/>
    <property type="match status" value="1"/>
</dbReference>